<dbReference type="Proteomes" id="UP000435112">
    <property type="component" value="Unassembled WGS sequence"/>
</dbReference>
<evidence type="ECO:0000313" key="5">
    <source>
        <dbReference type="Proteomes" id="UP000429607"/>
    </source>
</evidence>
<dbReference type="EMBL" id="QXFT01001084">
    <property type="protein sequence ID" value="KAE9329460.1"/>
    <property type="molecule type" value="Genomic_DNA"/>
</dbReference>
<comment type="caution">
    <text evidence="2">The sequence shown here is derived from an EMBL/GenBank/DDBJ whole genome shotgun (WGS) entry which is preliminary data.</text>
</comment>
<dbReference type="EMBL" id="QXFV01001116">
    <property type="protein sequence ID" value="KAE9014737.1"/>
    <property type="molecule type" value="Genomic_DNA"/>
</dbReference>
<sequence>MNLRIDDCDARILHYFAAFDRIIEDNHLTPEVYPESDPFFKPRLKQRYKLLVNSLKPVELNEEIQRMVKLEPRKATTSCVKSLIIQRVRLQHQYHFPKEWIWYWKGREEISSGGADDSVLHGEADPTRRKQRPELNTQSKEQQRRTGSWTCKGPYPTARDDEKESARQKMTVMRSSRRQVKCLRLRGYAAANGNSVRLNDLFDVLFGPDSGAEANAVPRSVLIDLVELRSDTRLTPLAVAQEVEMHDVHVTFYTEETHLDLRINTAAGLVSMYQVPGTMLGVNTDEFLLGKVTRHSLAGRQHIVF</sequence>
<protein>
    <submittedName>
        <fullName evidence="2">Uncharacterized protein</fullName>
    </submittedName>
</protein>
<dbReference type="Proteomes" id="UP000434957">
    <property type="component" value="Unassembled WGS sequence"/>
</dbReference>
<dbReference type="Proteomes" id="UP000429607">
    <property type="component" value="Unassembled WGS sequence"/>
</dbReference>
<dbReference type="AlphaFoldDB" id="A0A6A3KNN8"/>
<evidence type="ECO:0000313" key="7">
    <source>
        <dbReference type="Proteomes" id="UP000435112"/>
    </source>
</evidence>
<gene>
    <name evidence="3" type="ORF">PR001_g15066</name>
    <name evidence="2" type="ORF">PR002_g15804</name>
    <name evidence="4" type="ORF">PR003_g15548</name>
</gene>
<feature type="region of interest" description="Disordered" evidence="1">
    <location>
        <begin position="114"/>
        <end position="171"/>
    </location>
</feature>
<evidence type="ECO:0000313" key="4">
    <source>
        <dbReference type="EMBL" id="KAE9329460.1"/>
    </source>
</evidence>
<dbReference type="EMBL" id="QXFU01001170">
    <property type="protein sequence ID" value="KAE9008780.1"/>
    <property type="molecule type" value="Genomic_DNA"/>
</dbReference>
<keyword evidence="6" id="KW-1185">Reference proteome</keyword>
<reference evidence="5 7" key="1">
    <citation type="submission" date="2018-09" db="EMBL/GenBank/DDBJ databases">
        <title>Genomic investigation of the strawberry pathogen Phytophthora fragariae indicates pathogenicity is determined by transcriptional variation in three key races.</title>
        <authorList>
            <person name="Adams T.M."/>
            <person name="Armitage A.D."/>
            <person name="Sobczyk M.K."/>
            <person name="Bates H.J."/>
            <person name="Dunwell J.M."/>
            <person name="Nellist C.F."/>
            <person name="Harrison R.J."/>
        </authorList>
    </citation>
    <scope>NUCLEOTIDE SEQUENCE [LARGE SCALE GENOMIC DNA]</scope>
    <source>
        <strain evidence="3 5">SCRP249</strain>
        <strain evidence="2 7">SCRP324</strain>
        <strain evidence="4 6">SCRP333</strain>
    </source>
</reference>
<accession>A0A6A3KNN8</accession>
<dbReference type="OrthoDB" id="10357494at2759"/>
<evidence type="ECO:0000313" key="6">
    <source>
        <dbReference type="Proteomes" id="UP000434957"/>
    </source>
</evidence>
<proteinExistence type="predicted"/>
<evidence type="ECO:0000313" key="2">
    <source>
        <dbReference type="EMBL" id="KAE9008780.1"/>
    </source>
</evidence>
<evidence type="ECO:0000313" key="3">
    <source>
        <dbReference type="EMBL" id="KAE9014737.1"/>
    </source>
</evidence>
<evidence type="ECO:0000256" key="1">
    <source>
        <dbReference type="SAM" id="MobiDB-lite"/>
    </source>
</evidence>
<feature type="compositionally biased region" description="Polar residues" evidence="1">
    <location>
        <begin position="134"/>
        <end position="149"/>
    </location>
</feature>
<name>A0A6A3KNN8_9STRA</name>
<organism evidence="2 7">
    <name type="scientific">Phytophthora rubi</name>
    <dbReference type="NCBI Taxonomy" id="129364"/>
    <lineage>
        <taxon>Eukaryota</taxon>
        <taxon>Sar</taxon>
        <taxon>Stramenopiles</taxon>
        <taxon>Oomycota</taxon>
        <taxon>Peronosporomycetes</taxon>
        <taxon>Peronosporales</taxon>
        <taxon>Peronosporaceae</taxon>
        <taxon>Phytophthora</taxon>
    </lineage>
</organism>
<feature type="compositionally biased region" description="Basic and acidic residues" evidence="1">
    <location>
        <begin position="118"/>
        <end position="128"/>
    </location>
</feature>
<feature type="compositionally biased region" description="Basic and acidic residues" evidence="1">
    <location>
        <begin position="158"/>
        <end position="167"/>
    </location>
</feature>